<gene>
    <name evidence="1" type="ORF">CJOHNSTONI_LOCUS9557</name>
</gene>
<dbReference type="EMBL" id="CAKAEH010001874">
    <property type="protein sequence ID" value="CAG9540006.1"/>
    <property type="molecule type" value="Genomic_DNA"/>
</dbReference>
<protein>
    <submittedName>
        <fullName evidence="1">Uncharacterized protein</fullName>
    </submittedName>
</protein>
<proteinExistence type="predicted"/>
<accession>A0A8J2Q6Z1</accession>
<reference evidence="1" key="1">
    <citation type="submission" date="2021-09" db="EMBL/GenBank/DDBJ databases">
        <authorList>
            <consortium name="Pathogen Informatics"/>
        </authorList>
    </citation>
    <scope>NUCLEOTIDE SEQUENCE</scope>
</reference>
<evidence type="ECO:0000313" key="2">
    <source>
        <dbReference type="Proteomes" id="UP000746747"/>
    </source>
</evidence>
<dbReference type="Proteomes" id="UP000746747">
    <property type="component" value="Unassembled WGS sequence"/>
</dbReference>
<sequence>MTLLSNSAVVINRPLRCCCSCCLEQQTARSATRNRDHVWTYLTRDFAHKLKYTLTPHVPSIHWARFQSKSPSTVDCREFGSMPGRENWTMSGMCMSV</sequence>
<evidence type="ECO:0000313" key="1">
    <source>
        <dbReference type="EMBL" id="CAG9540006.1"/>
    </source>
</evidence>
<comment type="caution">
    <text evidence="1">The sequence shown here is derived from an EMBL/GenBank/DDBJ whole genome shotgun (WGS) entry which is preliminary data.</text>
</comment>
<name>A0A8J2Q6Z1_9BILA</name>
<organism evidence="1 2">
    <name type="scientific">Cercopithifilaria johnstoni</name>
    <dbReference type="NCBI Taxonomy" id="2874296"/>
    <lineage>
        <taxon>Eukaryota</taxon>
        <taxon>Metazoa</taxon>
        <taxon>Ecdysozoa</taxon>
        <taxon>Nematoda</taxon>
        <taxon>Chromadorea</taxon>
        <taxon>Rhabditida</taxon>
        <taxon>Spirurina</taxon>
        <taxon>Spiruromorpha</taxon>
        <taxon>Filarioidea</taxon>
        <taxon>Onchocercidae</taxon>
        <taxon>Cercopithifilaria</taxon>
    </lineage>
</organism>
<dbReference type="AlphaFoldDB" id="A0A8J2Q6Z1"/>
<keyword evidence="2" id="KW-1185">Reference proteome</keyword>